<proteinExistence type="inferred from homology"/>
<dbReference type="PANTHER" id="PTHR20903">
    <property type="entry name" value="PREFOLDIN SUBUNIT 1-RELATED"/>
    <property type="match status" value="1"/>
</dbReference>
<comment type="similarity">
    <text evidence="1">Belongs to the prefoldin subunit beta family.</text>
</comment>
<keyword evidence="4" id="KW-0175">Coiled coil</keyword>
<reference evidence="5 6" key="2">
    <citation type="submission" date="2018-11" db="EMBL/GenBank/DDBJ databases">
        <authorList>
            <consortium name="Pathogen Informatics"/>
        </authorList>
    </citation>
    <scope>NUCLEOTIDE SEQUENCE [LARGE SCALE GENOMIC DNA]</scope>
</reference>
<evidence type="ECO:0000313" key="6">
    <source>
        <dbReference type="Proteomes" id="UP000274504"/>
    </source>
</evidence>
<feature type="coiled-coil region" evidence="4">
    <location>
        <begin position="24"/>
        <end position="51"/>
    </location>
</feature>
<keyword evidence="3" id="KW-0143">Chaperone</keyword>
<dbReference type="SUPFAM" id="SSF46579">
    <property type="entry name" value="Prefoldin"/>
    <property type="match status" value="1"/>
</dbReference>
<dbReference type="WBParaSite" id="HDID_0000563801-mRNA-1">
    <property type="protein sequence ID" value="HDID_0000563801-mRNA-1"/>
    <property type="gene ID" value="HDID_0000563801"/>
</dbReference>
<evidence type="ECO:0000256" key="2">
    <source>
        <dbReference type="ARBA" id="ARBA00011695"/>
    </source>
</evidence>
<evidence type="ECO:0000313" key="5">
    <source>
        <dbReference type="EMBL" id="VDL57954.1"/>
    </source>
</evidence>
<dbReference type="PANTHER" id="PTHR20903:SF0">
    <property type="entry name" value="PREFOLDIN SUBUNIT 1"/>
    <property type="match status" value="1"/>
</dbReference>
<evidence type="ECO:0000256" key="4">
    <source>
        <dbReference type="SAM" id="Coils"/>
    </source>
</evidence>
<organism evidence="7">
    <name type="scientific">Hymenolepis diminuta</name>
    <name type="common">Rat tapeworm</name>
    <dbReference type="NCBI Taxonomy" id="6216"/>
    <lineage>
        <taxon>Eukaryota</taxon>
        <taxon>Metazoa</taxon>
        <taxon>Spiralia</taxon>
        <taxon>Lophotrochozoa</taxon>
        <taxon>Platyhelminthes</taxon>
        <taxon>Cestoda</taxon>
        <taxon>Eucestoda</taxon>
        <taxon>Cyclophyllidea</taxon>
        <taxon>Hymenolepididae</taxon>
        <taxon>Hymenolepis</taxon>
    </lineage>
</organism>
<dbReference type="OrthoDB" id="5242628at2759"/>
<name>A0A0R3SL23_HYMDI</name>
<evidence type="ECO:0000313" key="7">
    <source>
        <dbReference type="WBParaSite" id="HDID_0000563801-mRNA-1"/>
    </source>
</evidence>
<dbReference type="GO" id="GO:0016272">
    <property type="term" value="C:prefoldin complex"/>
    <property type="evidence" value="ECO:0007669"/>
    <property type="project" value="InterPro"/>
</dbReference>
<dbReference type="GO" id="GO:0044183">
    <property type="term" value="F:protein folding chaperone"/>
    <property type="evidence" value="ECO:0007669"/>
    <property type="project" value="TreeGrafter"/>
</dbReference>
<dbReference type="GO" id="GO:0051082">
    <property type="term" value="F:unfolded protein binding"/>
    <property type="evidence" value="ECO:0007669"/>
    <property type="project" value="InterPro"/>
</dbReference>
<dbReference type="Proteomes" id="UP000274504">
    <property type="component" value="Unassembled WGS sequence"/>
</dbReference>
<dbReference type="InterPro" id="IPR009053">
    <property type="entry name" value="Prefoldin"/>
</dbReference>
<dbReference type="STRING" id="6216.A0A0R3SL23"/>
<sequence>MPEDVNTYCATGRMFIQKSIPDLVADLASQREEYNKTVEALKKKLDYVNKSLADAQQGLRDLISAKQQKM</sequence>
<gene>
    <name evidence="5" type="ORF">HDID_LOCUS5636</name>
</gene>
<accession>A0A0R3SL23</accession>
<dbReference type="EMBL" id="UYSG01003119">
    <property type="protein sequence ID" value="VDL57954.1"/>
    <property type="molecule type" value="Genomic_DNA"/>
</dbReference>
<evidence type="ECO:0000256" key="1">
    <source>
        <dbReference type="ARBA" id="ARBA00008045"/>
    </source>
</evidence>
<dbReference type="Gene3D" id="1.10.287.370">
    <property type="match status" value="1"/>
</dbReference>
<dbReference type="Pfam" id="PF01920">
    <property type="entry name" value="Prefoldin_2"/>
    <property type="match status" value="1"/>
</dbReference>
<evidence type="ECO:0000256" key="3">
    <source>
        <dbReference type="ARBA" id="ARBA00023186"/>
    </source>
</evidence>
<protein>
    <submittedName>
        <fullName evidence="7">Prefoldin subunit 6</fullName>
    </submittedName>
</protein>
<dbReference type="AlphaFoldDB" id="A0A0R3SL23"/>
<dbReference type="InterPro" id="IPR002777">
    <property type="entry name" value="PFD_beta-like"/>
</dbReference>
<comment type="subunit">
    <text evidence="2">Heterohexamer of two PFD-alpha type and four PFD-beta type subunits.</text>
</comment>
<dbReference type="GO" id="GO:0005737">
    <property type="term" value="C:cytoplasm"/>
    <property type="evidence" value="ECO:0007669"/>
    <property type="project" value="TreeGrafter"/>
</dbReference>
<reference evidence="7" key="1">
    <citation type="submission" date="2017-02" db="UniProtKB">
        <authorList>
            <consortium name="WormBaseParasite"/>
        </authorList>
    </citation>
    <scope>IDENTIFICATION</scope>
</reference>